<dbReference type="AlphaFoldDB" id="A0A1Y2CQ90"/>
<feature type="compositionally biased region" description="Basic and acidic residues" evidence="1">
    <location>
        <begin position="288"/>
        <end position="306"/>
    </location>
</feature>
<feature type="region of interest" description="Disordered" evidence="1">
    <location>
        <begin position="284"/>
        <end position="317"/>
    </location>
</feature>
<name>A0A1Y2CQ90_9FUNG</name>
<dbReference type="STRING" id="329046.A0A1Y2CQ90"/>
<feature type="compositionally biased region" description="Low complexity" evidence="1">
    <location>
        <begin position="425"/>
        <end position="434"/>
    </location>
</feature>
<sequence length="434" mass="50051">MSPRKKYLGARPDPHPEIPAAGETMKHVPVRASECLDHGDRTINTKRIVRRGDFAHIPGKLPLNITSLTEKARPMTHGVQYEYGPSAGEVLFPKQSHPILQEAEKRREKIYHRVEHQALGQSIDHHVEFPEFCAHPDFKFGMSSFEDVSVREIMYPPPHVPTENDEKIRKQYLVSHWSYGPGEIRTHYGDFKVPDHKLLPDNHDNNGLRVKEALYWTEESFKARETKLSSKRLAEFRRRTQPEIGKVHDPLKETLSHLPEDYSFGISFPQDAYHVCDLLGSGPAAQADMKEKRRQEEEDEKRRLAEANDPSIPKPKCGRRFEAQAKRELYSREPAKKITTIPYESNRTEKNANQFVYGLPTVLHRKPGYMKRLADNNNYGDELDTKSLLSPTPRNMLGEDFLNQFIKNMHVDAPEKEQPRPRLPPARVRPSVEV</sequence>
<gene>
    <name evidence="2" type="ORF">BCR33DRAFT_847840</name>
</gene>
<comment type="caution">
    <text evidence="2">The sequence shown here is derived from an EMBL/GenBank/DDBJ whole genome shotgun (WGS) entry which is preliminary data.</text>
</comment>
<accession>A0A1Y2CQ90</accession>
<feature type="region of interest" description="Disordered" evidence="1">
    <location>
        <begin position="412"/>
        <end position="434"/>
    </location>
</feature>
<feature type="region of interest" description="Disordered" evidence="1">
    <location>
        <begin position="1"/>
        <end position="21"/>
    </location>
</feature>
<protein>
    <submittedName>
        <fullName evidence="2">Uncharacterized protein</fullName>
    </submittedName>
</protein>
<reference evidence="2 3" key="1">
    <citation type="submission" date="2016-07" db="EMBL/GenBank/DDBJ databases">
        <title>Pervasive Adenine N6-methylation of Active Genes in Fungi.</title>
        <authorList>
            <consortium name="DOE Joint Genome Institute"/>
            <person name="Mondo S.J."/>
            <person name="Dannebaum R.O."/>
            <person name="Kuo R.C."/>
            <person name="Labutti K."/>
            <person name="Haridas S."/>
            <person name="Kuo A."/>
            <person name="Salamov A."/>
            <person name="Ahrendt S.R."/>
            <person name="Lipzen A."/>
            <person name="Sullivan W."/>
            <person name="Andreopoulos W.B."/>
            <person name="Clum A."/>
            <person name="Lindquist E."/>
            <person name="Daum C."/>
            <person name="Ramamoorthy G.K."/>
            <person name="Gryganskyi A."/>
            <person name="Culley D."/>
            <person name="Magnuson J.K."/>
            <person name="James T.Y."/>
            <person name="O'Malley M.A."/>
            <person name="Stajich J.E."/>
            <person name="Spatafora J.W."/>
            <person name="Visel A."/>
            <person name="Grigoriev I.V."/>
        </authorList>
    </citation>
    <scope>NUCLEOTIDE SEQUENCE [LARGE SCALE GENOMIC DNA]</scope>
    <source>
        <strain evidence="2 3">JEL800</strain>
    </source>
</reference>
<keyword evidence="3" id="KW-1185">Reference proteome</keyword>
<organism evidence="2 3">
    <name type="scientific">Rhizoclosmatium globosum</name>
    <dbReference type="NCBI Taxonomy" id="329046"/>
    <lineage>
        <taxon>Eukaryota</taxon>
        <taxon>Fungi</taxon>
        <taxon>Fungi incertae sedis</taxon>
        <taxon>Chytridiomycota</taxon>
        <taxon>Chytridiomycota incertae sedis</taxon>
        <taxon>Chytridiomycetes</taxon>
        <taxon>Chytridiales</taxon>
        <taxon>Chytriomycetaceae</taxon>
        <taxon>Rhizoclosmatium</taxon>
    </lineage>
</organism>
<evidence type="ECO:0000313" key="2">
    <source>
        <dbReference type="EMBL" id="ORY49198.1"/>
    </source>
</evidence>
<evidence type="ECO:0000313" key="3">
    <source>
        <dbReference type="Proteomes" id="UP000193642"/>
    </source>
</evidence>
<proteinExistence type="predicted"/>
<dbReference type="Proteomes" id="UP000193642">
    <property type="component" value="Unassembled WGS sequence"/>
</dbReference>
<evidence type="ECO:0000256" key="1">
    <source>
        <dbReference type="SAM" id="MobiDB-lite"/>
    </source>
</evidence>
<dbReference type="OrthoDB" id="2096280at2759"/>
<dbReference type="EMBL" id="MCGO01000010">
    <property type="protein sequence ID" value="ORY49198.1"/>
    <property type="molecule type" value="Genomic_DNA"/>
</dbReference>